<dbReference type="SUPFAM" id="SSF56219">
    <property type="entry name" value="DNase I-like"/>
    <property type="match status" value="1"/>
</dbReference>
<dbReference type="GO" id="GO:0004519">
    <property type="term" value="F:endonuclease activity"/>
    <property type="evidence" value="ECO:0007669"/>
    <property type="project" value="UniProtKB-KW"/>
</dbReference>
<dbReference type="Proteomes" id="UP001597511">
    <property type="component" value="Unassembled WGS sequence"/>
</dbReference>
<accession>A0ABW6A596</accession>
<dbReference type="PANTHER" id="PTHR14859">
    <property type="entry name" value="CALCOFLUOR WHITE HYPERSENSITIVE PROTEIN PRECURSOR"/>
    <property type="match status" value="1"/>
</dbReference>
<dbReference type="InterPro" id="IPR051916">
    <property type="entry name" value="GPI-anchor_lipid_remodeler"/>
</dbReference>
<evidence type="ECO:0000259" key="2">
    <source>
        <dbReference type="Pfam" id="PF03372"/>
    </source>
</evidence>
<keyword evidence="3" id="KW-0378">Hydrolase</keyword>
<dbReference type="RefSeq" id="WP_386099026.1">
    <property type="nucleotide sequence ID" value="NZ_JBHUOZ010000003.1"/>
</dbReference>
<dbReference type="PANTHER" id="PTHR14859:SF15">
    <property type="entry name" value="ENDONUCLEASE_EXONUCLEASE_PHOSPHATASE DOMAIN-CONTAINING PROTEIN"/>
    <property type="match status" value="1"/>
</dbReference>
<dbReference type="EMBL" id="JBHUOZ010000003">
    <property type="protein sequence ID" value="MFD2920520.1"/>
    <property type="molecule type" value="Genomic_DNA"/>
</dbReference>
<dbReference type="InterPro" id="IPR036691">
    <property type="entry name" value="Endo/exonu/phosph_ase_sf"/>
</dbReference>
<evidence type="ECO:0000256" key="1">
    <source>
        <dbReference type="SAM" id="Phobius"/>
    </source>
</evidence>
<keyword evidence="1" id="KW-0472">Membrane</keyword>
<dbReference type="InterPro" id="IPR005135">
    <property type="entry name" value="Endo/exonuclease/phosphatase"/>
</dbReference>
<keyword evidence="1" id="KW-1133">Transmembrane helix</keyword>
<feature type="domain" description="Endonuclease/exonuclease/phosphatase" evidence="2">
    <location>
        <begin position="132"/>
        <end position="361"/>
    </location>
</feature>
<name>A0ABW6A596_9BACT</name>
<keyword evidence="4" id="KW-1185">Reference proteome</keyword>
<dbReference type="CDD" id="cd09084">
    <property type="entry name" value="EEP-2"/>
    <property type="match status" value="1"/>
</dbReference>
<protein>
    <submittedName>
        <fullName evidence="3">Endonuclease/exonuclease/phosphatase family protein</fullName>
    </submittedName>
</protein>
<reference evidence="4" key="1">
    <citation type="journal article" date="2019" name="Int. J. Syst. Evol. Microbiol.">
        <title>The Global Catalogue of Microorganisms (GCM) 10K type strain sequencing project: providing services to taxonomists for standard genome sequencing and annotation.</title>
        <authorList>
            <consortium name="The Broad Institute Genomics Platform"/>
            <consortium name="The Broad Institute Genome Sequencing Center for Infectious Disease"/>
            <person name="Wu L."/>
            <person name="Ma J."/>
        </authorList>
    </citation>
    <scope>NUCLEOTIDE SEQUENCE [LARGE SCALE GENOMIC DNA]</scope>
    <source>
        <strain evidence="4">KCTC 23299</strain>
    </source>
</reference>
<keyword evidence="3" id="KW-0540">Nuclease</keyword>
<dbReference type="Pfam" id="PF03372">
    <property type="entry name" value="Exo_endo_phos"/>
    <property type="match status" value="1"/>
</dbReference>
<evidence type="ECO:0000313" key="4">
    <source>
        <dbReference type="Proteomes" id="UP001597511"/>
    </source>
</evidence>
<sequence length="371" mass="42822">MMPKDRFKWLKITMLVITIGVVLLYLLACLVPFVAPTTFLPIALAGLAFPGLFVLYFLLLIYWFFKKRKLAIVLSLLFLLGTQQFLAMIGMRFFAGEFEMVKKEGSIRVLNWNVFRWDEQNKKARGGITNRLNMMDVVQMQEADVLCLQEFFEPYDYTYFESNLKELEKRGYPYQRFFASSSVVNGKYKYGMAILSRYPIVATDTIDFEKGVHSEGILWADVQVNDKTIRVYSFHLESFRLGKQSIIARNEQAGNWGNTRNNASKLKNAYALRGQQVEILKNEVAKSPFPVILCGNLGDLPTSYSYFKVSNKLNDAFLEKGSGLGRSFRFVAPTLRVDYVFTDKRFAVEQFYMPDVNYSDHYPQVVDVKLK</sequence>
<keyword evidence="1" id="KW-0812">Transmembrane</keyword>
<feature type="transmembrane region" description="Helical" evidence="1">
    <location>
        <begin position="39"/>
        <end position="65"/>
    </location>
</feature>
<comment type="caution">
    <text evidence="3">The sequence shown here is derived from an EMBL/GenBank/DDBJ whole genome shotgun (WGS) entry which is preliminary data.</text>
</comment>
<feature type="transmembrane region" description="Helical" evidence="1">
    <location>
        <begin position="12"/>
        <end position="33"/>
    </location>
</feature>
<feature type="transmembrane region" description="Helical" evidence="1">
    <location>
        <begin position="72"/>
        <end position="94"/>
    </location>
</feature>
<dbReference type="Gene3D" id="3.60.10.10">
    <property type="entry name" value="Endonuclease/exonuclease/phosphatase"/>
    <property type="match status" value="1"/>
</dbReference>
<proteinExistence type="predicted"/>
<evidence type="ECO:0000313" key="3">
    <source>
        <dbReference type="EMBL" id="MFD2920520.1"/>
    </source>
</evidence>
<gene>
    <name evidence="3" type="ORF">ACFS6H_12410</name>
</gene>
<organism evidence="3 4">
    <name type="scientific">Terrimonas rubra</name>
    <dbReference type="NCBI Taxonomy" id="1035890"/>
    <lineage>
        <taxon>Bacteria</taxon>
        <taxon>Pseudomonadati</taxon>
        <taxon>Bacteroidota</taxon>
        <taxon>Chitinophagia</taxon>
        <taxon>Chitinophagales</taxon>
        <taxon>Chitinophagaceae</taxon>
        <taxon>Terrimonas</taxon>
    </lineage>
</organism>
<keyword evidence="3" id="KW-0255">Endonuclease</keyword>